<name>A0A0B2W1Z9_TOXCA</name>
<dbReference type="Gene3D" id="2.40.100.10">
    <property type="entry name" value="Cyclophilin-like"/>
    <property type="match status" value="1"/>
</dbReference>
<evidence type="ECO:0000313" key="4">
    <source>
        <dbReference type="Proteomes" id="UP000031036"/>
    </source>
</evidence>
<gene>
    <name evidence="3" type="primary">CYPB</name>
    <name evidence="3" type="ORF">Tcan_18506</name>
</gene>
<dbReference type="SUPFAM" id="SSF50891">
    <property type="entry name" value="Cyclophilin-like"/>
    <property type="match status" value="1"/>
</dbReference>
<dbReference type="AlphaFoldDB" id="A0A0B2W1Z9"/>
<accession>A0A0B2W1Z9</accession>
<dbReference type="EMBL" id="JPKZ01000371">
    <property type="protein sequence ID" value="KHN87679.1"/>
    <property type="molecule type" value="Genomic_DNA"/>
</dbReference>
<feature type="domain" description="PPIase cyclophilin-type" evidence="2">
    <location>
        <begin position="50"/>
        <end position="107"/>
    </location>
</feature>
<dbReference type="PANTHER" id="PTHR11071:SF561">
    <property type="entry name" value="PEPTIDYL-PROLYL CIS-TRANS ISOMERASE D-RELATED"/>
    <property type="match status" value="1"/>
</dbReference>
<sequence length="124" mass="13552">MAWLLVSPMSEGRRQLMRAMGILAISSVALIAWATLASAADTVTVTKKVYFDIEIGGKKAGRIVIGLFGNDVPKTVENFRALATGEKGYGYKGSKFHRVIKDFMIQGKKHAILLKLGMFALFTT</sequence>
<comment type="function">
    <text evidence="1">PPIases accelerate the folding of proteins. It catalyzes the cis-trans isomerization of proline imidic peptide bonds in oligopeptides.</text>
</comment>
<keyword evidence="4" id="KW-1185">Reference proteome</keyword>
<protein>
    <recommendedName>
        <fullName evidence="1">Peptidyl-prolyl cis-trans isomerase</fullName>
        <shortName evidence="1">PPIase</shortName>
        <ecNumber evidence="1">5.2.1.8</ecNumber>
    </recommendedName>
</protein>
<dbReference type="STRING" id="6265.A0A0B2W1Z9"/>
<dbReference type="InterPro" id="IPR002130">
    <property type="entry name" value="Cyclophilin-type_PPIase_dom"/>
</dbReference>
<dbReference type="Proteomes" id="UP000031036">
    <property type="component" value="Unassembled WGS sequence"/>
</dbReference>
<comment type="similarity">
    <text evidence="1">Belongs to the cyclophilin-type PPIase family.</text>
</comment>
<comment type="caution">
    <text evidence="3">The sequence shown here is derived from an EMBL/GenBank/DDBJ whole genome shotgun (WGS) entry which is preliminary data.</text>
</comment>
<dbReference type="Pfam" id="PF00160">
    <property type="entry name" value="Pro_isomerase"/>
    <property type="match status" value="1"/>
</dbReference>
<evidence type="ECO:0000256" key="1">
    <source>
        <dbReference type="RuleBase" id="RU363019"/>
    </source>
</evidence>
<keyword evidence="1 3" id="KW-0413">Isomerase</keyword>
<reference evidence="3 4" key="1">
    <citation type="submission" date="2014-11" db="EMBL/GenBank/DDBJ databases">
        <title>Genetic blueprint of the zoonotic pathogen Toxocara canis.</title>
        <authorList>
            <person name="Zhu X.-Q."/>
            <person name="Korhonen P.K."/>
            <person name="Cai H."/>
            <person name="Young N.D."/>
            <person name="Nejsum P."/>
            <person name="von Samson-Himmelstjerna G."/>
            <person name="Boag P.R."/>
            <person name="Tan P."/>
            <person name="Li Q."/>
            <person name="Min J."/>
            <person name="Yang Y."/>
            <person name="Wang X."/>
            <person name="Fang X."/>
            <person name="Hall R.S."/>
            <person name="Hofmann A."/>
            <person name="Sternberg P.W."/>
            <person name="Jex A.R."/>
            <person name="Gasser R.B."/>
        </authorList>
    </citation>
    <scope>NUCLEOTIDE SEQUENCE [LARGE SCALE GENOMIC DNA]</scope>
    <source>
        <strain evidence="3">PN_DK_2014</strain>
    </source>
</reference>
<evidence type="ECO:0000313" key="3">
    <source>
        <dbReference type="EMBL" id="KHN87679.1"/>
    </source>
</evidence>
<dbReference type="GO" id="GO:0016018">
    <property type="term" value="F:cyclosporin A binding"/>
    <property type="evidence" value="ECO:0007669"/>
    <property type="project" value="TreeGrafter"/>
</dbReference>
<dbReference type="GO" id="GO:0003755">
    <property type="term" value="F:peptidyl-prolyl cis-trans isomerase activity"/>
    <property type="evidence" value="ECO:0007669"/>
    <property type="project" value="UniProtKB-UniRule"/>
</dbReference>
<dbReference type="OrthoDB" id="193499at2759"/>
<organism evidence="3 4">
    <name type="scientific">Toxocara canis</name>
    <name type="common">Canine roundworm</name>
    <dbReference type="NCBI Taxonomy" id="6265"/>
    <lineage>
        <taxon>Eukaryota</taxon>
        <taxon>Metazoa</taxon>
        <taxon>Ecdysozoa</taxon>
        <taxon>Nematoda</taxon>
        <taxon>Chromadorea</taxon>
        <taxon>Rhabditida</taxon>
        <taxon>Spirurina</taxon>
        <taxon>Ascaridomorpha</taxon>
        <taxon>Ascaridoidea</taxon>
        <taxon>Toxocaridae</taxon>
        <taxon>Toxocara</taxon>
    </lineage>
</organism>
<dbReference type="GO" id="GO:0005737">
    <property type="term" value="C:cytoplasm"/>
    <property type="evidence" value="ECO:0007669"/>
    <property type="project" value="TreeGrafter"/>
</dbReference>
<dbReference type="PROSITE" id="PS50072">
    <property type="entry name" value="CSA_PPIASE_2"/>
    <property type="match status" value="1"/>
</dbReference>
<dbReference type="PANTHER" id="PTHR11071">
    <property type="entry name" value="PEPTIDYL-PROLYL CIS-TRANS ISOMERASE"/>
    <property type="match status" value="1"/>
</dbReference>
<dbReference type="InterPro" id="IPR029000">
    <property type="entry name" value="Cyclophilin-like_dom_sf"/>
</dbReference>
<comment type="catalytic activity">
    <reaction evidence="1">
        <text>[protein]-peptidylproline (omega=180) = [protein]-peptidylproline (omega=0)</text>
        <dbReference type="Rhea" id="RHEA:16237"/>
        <dbReference type="Rhea" id="RHEA-COMP:10747"/>
        <dbReference type="Rhea" id="RHEA-COMP:10748"/>
        <dbReference type="ChEBI" id="CHEBI:83833"/>
        <dbReference type="ChEBI" id="CHEBI:83834"/>
        <dbReference type="EC" id="5.2.1.8"/>
    </reaction>
</comment>
<evidence type="ECO:0000259" key="2">
    <source>
        <dbReference type="PROSITE" id="PS50072"/>
    </source>
</evidence>
<dbReference type="GO" id="GO:0006457">
    <property type="term" value="P:protein folding"/>
    <property type="evidence" value="ECO:0007669"/>
    <property type="project" value="TreeGrafter"/>
</dbReference>
<proteinExistence type="inferred from homology"/>
<dbReference type="EC" id="5.2.1.8" evidence="1"/>
<dbReference type="PRINTS" id="PR00153">
    <property type="entry name" value="CSAPPISMRASE"/>
</dbReference>
<keyword evidence="1" id="KW-0697">Rotamase</keyword>